<dbReference type="Proteomes" id="UP001165492">
    <property type="component" value="Unassembled WGS sequence"/>
</dbReference>
<comment type="caution">
    <text evidence="2">The sequence shown here is derived from an EMBL/GenBank/DDBJ whole genome shotgun (WGS) entry which is preliminary data.</text>
</comment>
<reference evidence="2" key="1">
    <citation type="submission" date="2021-11" db="EMBL/GenBank/DDBJ databases">
        <title>Description of a new species Pelosinus isolated from the bottom sediments of Lake Baikal.</title>
        <authorList>
            <person name="Zakharyuk A."/>
        </authorList>
    </citation>
    <scope>NUCLEOTIDE SEQUENCE</scope>
    <source>
        <strain evidence="2">Bkl1</strain>
    </source>
</reference>
<keyword evidence="3" id="KW-1185">Reference proteome</keyword>
<accession>A0ABS8HUA8</accession>
<organism evidence="2 3">
    <name type="scientific">Pelosinus baikalensis</name>
    <dbReference type="NCBI Taxonomy" id="2892015"/>
    <lineage>
        <taxon>Bacteria</taxon>
        <taxon>Bacillati</taxon>
        <taxon>Bacillota</taxon>
        <taxon>Negativicutes</taxon>
        <taxon>Selenomonadales</taxon>
        <taxon>Sporomusaceae</taxon>
        <taxon>Pelosinus</taxon>
    </lineage>
</organism>
<evidence type="ECO:0000313" key="2">
    <source>
        <dbReference type="EMBL" id="MCC5465833.1"/>
    </source>
</evidence>
<evidence type="ECO:0000313" key="3">
    <source>
        <dbReference type="Proteomes" id="UP001165492"/>
    </source>
</evidence>
<feature type="domain" description="XdhC Rossmann" evidence="1">
    <location>
        <begin position="95"/>
        <end position="236"/>
    </location>
</feature>
<dbReference type="PANTHER" id="PTHR30388:SF6">
    <property type="entry name" value="XANTHINE DEHYDROGENASE SUBUNIT A-RELATED"/>
    <property type="match status" value="1"/>
</dbReference>
<protein>
    <submittedName>
        <fullName evidence="2">XdhC family protein</fullName>
    </submittedName>
</protein>
<gene>
    <name evidence="2" type="ORF">LMF89_10740</name>
</gene>
<dbReference type="PANTHER" id="PTHR30388">
    <property type="entry name" value="ALDEHYDE OXIDOREDUCTASE MOLYBDENUM COFACTOR ASSEMBLY PROTEIN"/>
    <property type="match status" value="1"/>
</dbReference>
<sequence>MDHFSNILQKFNHYQSTEIITIVGTPKEQAIHLGKMLTISKENEFEGMLIDKEFTALVVNKIETTNWQRPTIIEIEYEGAYRLFWDCLRTRLSALVLGGGHISQPVVELLHLIGYAVTVIDDRPEFANTLSFPKAEKVICENFGTALKDVESNDYSAIIIVTRGHRYDLECLRAVLNYPVPYLGMIGSKRRVKGIRDKLTEEGIAAEILSRLRAPIGLDLGAQTPAEIALSIVAEVLA</sequence>
<dbReference type="InterPro" id="IPR027051">
    <property type="entry name" value="XdhC_Rossmann_dom"/>
</dbReference>
<dbReference type="Gene3D" id="3.40.50.720">
    <property type="entry name" value="NAD(P)-binding Rossmann-like Domain"/>
    <property type="match status" value="1"/>
</dbReference>
<evidence type="ECO:0000259" key="1">
    <source>
        <dbReference type="Pfam" id="PF13478"/>
    </source>
</evidence>
<name>A0ABS8HUA8_9FIRM</name>
<dbReference type="EMBL" id="JAJHJB010000012">
    <property type="protein sequence ID" value="MCC5465833.1"/>
    <property type="molecule type" value="Genomic_DNA"/>
</dbReference>
<proteinExistence type="predicted"/>
<dbReference type="InterPro" id="IPR052698">
    <property type="entry name" value="MoCofactor_Util/Proc"/>
</dbReference>
<dbReference type="RefSeq" id="WP_229535057.1">
    <property type="nucleotide sequence ID" value="NZ_JAJHJB010000012.1"/>
</dbReference>
<dbReference type="Pfam" id="PF13478">
    <property type="entry name" value="XdhC_C"/>
    <property type="match status" value="1"/>
</dbReference>